<evidence type="ECO:0000313" key="6">
    <source>
        <dbReference type="Proteomes" id="UP000193435"/>
    </source>
</evidence>
<keyword evidence="5" id="KW-0808">Transferase</keyword>
<dbReference type="InterPro" id="IPR029063">
    <property type="entry name" value="SAM-dependent_MTases_sf"/>
</dbReference>
<dbReference type="EMBL" id="FXBJ01000002">
    <property type="protein sequence ID" value="SMH37768.1"/>
    <property type="molecule type" value="Genomic_DNA"/>
</dbReference>
<evidence type="ECO:0000259" key="4">
    <source>
        <dbReference type="Pfam" id="PF21302"/>
    </source>
</evidence>
<dbReference type="InterPro" id="IPR048647">
    <property type="entry name" value="RlmA_N"/>
</dbReference>
<dbReference type="GO" id="GO:0008168">
    <property type="term" value="F:methyltransferase activity"/>
    <property type="evidence" value="ECO:0007669"/>
    <property type="project" value="UniProtKB-KW"/>
</dbReference>
<feature type="domain" description="23S rRNA (guanine(745)-N(1))-methyltransferase N-terminal" evidence="4">
    <location>
        <begin position="44"/>
        <end position="76"/>
    </location>
</feature>
<keyword evidence="6" id="KW-1185">Reference proteome</keyword>
<feature type="binding site" evidence="2">
    <location>
        <position position="218"/>
    </location>
    <ligand>
        <name>S-adenosyl-L-methionine</name>
        <dbReference type="ChEBI" id="CHEBI:59789"/>
    </ligand>
</feature>
<dbReference type="Gene3D" id="3.40.50.150">
    <property type="entry name" value="Vaccinia Virus protein VP39"/>
    <property type="match status" value="1"/>
</dbReference>
<evidence type="ECO:0000259" key="3">
    <source>
        <dbReference type="Pfam" id="PF13847"/>
    </source>
</evidence>
<dbReference type="AlphaFoldDB" id="A0A1X7NIZ0"/>
<sequence>MSNNAILKKRITRKFLKQVMLERGYSVKKIELANQFLENNMNLFKCPVCHSKFNKIGNHSLQCEQNHSFDLSKKGSLYFLLKGSKNEYDREMLAARYAIAQAGLFNPLLEAIYGYIEHKKNGSLLDVGCGEGSQLDYLTQLGLTGNNIGFDISKDAIQLAAGNFTSAFFCVADLAQSPFATNEYDTLLNIFSPSNYEEFERLLKKDGLIIKVVPEKDYLIELRKLFYHDQKEKQSYSNQLVIDKFKEHFLEIETKRIRYSFSLTKQNFLDLMKMTPLGWGASVEAKEYALNHPLSKITIDVCLLIGKNKA</sequence>
<feature type="binding site" evidence="2">
    <location>
        <begin position="131"/>
        <end position="132"/>
    </location>
    <ligand>
        <name>S-adenosyl-L-methionine</name>
        <dbReference type="ChEBI" id="CHEBI:59789"/>
    </ligand>
</feature>
<dbReference type="Pfam" id="PF13847">
    <property type="entry name" value="Methyltransf_31"/>
    <property type="match status" value="1"/>
</dbReference>
<organism evidence="5 6">
    <name type="scientific">Carnobacterium iners</name>
    <dbReference type="NCBI Taxonomy" id="1073423"/>
    <lineage>
        <taxon>Bacteria</taxon>
        <taxon>Bacillati</taxon>
        <taxon>Bacillota</taxon>
        <taxon>Bacilli</taxon>
        <taxon>Lactobacillales</taxon>
        <taxon>Carnobacteriaceae</taxon>
        <taxon>Carnobacterium</taxon>
    </lineage>
</organism>
<reference evidence="5 6" key="1">
    <citation type="submission" date="2017-04" db="EMBL/GenBank/DDBJ databases">
        <authorList>
            <person name="Afonso C.L."/>
            <person name="Miller P.J."/>
            <person name="Scott M.A."/>
            <person name="Spackman E."/>
            <person name="Goraichik I."/>
            <person name="Dimitrov K.M."/>
            <person name="Suarez D.L."/>
            <person name="Swayne D.E."/>
        </authorList>
    </citation>
    <scope>NUCLEOTIDE SEQUENCE [LARGE SCALE GENOMIC DNA]</scope>
    <source>
        <strain evidence="5 6">LMG26642</strain>
    </source>
</reference>
<feature type="domain" description="Methyltransferase" evidence="3">
    <location>
        <begin position="119"/>
        <end position="238"/>
    </location>
</feature>
<dbReference type="GO" id="GO:0032259">
    <property type="term" value="P:methylation"/>
    <property type="evidence" value="ECO:0007669"/>
    <property type="project" value="UniProtKB-KW"/>
</dbReference>
<dbReference type="Proteomes" id="UP000193435">
    <property type="component" value="Unassembled WGS sequence"/>
</dbReference>
<dbReference type="InterPro" id="IPR016718">
    <property type="entry name" value="rRNA_m1G-MeTrfase_A_prd"/>
</dbReference>
<dbReference type="SUPFAM" id="SSF53335">
    <property type="entry name" value="S-adenosyl-L-methionine-dependent methyltransferases"/>
    <property type="match status" value="1"/>
</dbReference>
<keyword evidence="2" id="KW-0949">S-adenosyl-L-methionine</keyword>
<dbReference type="STRING" id="1073423.SAMN04488700_2045"/>
<accession>A0A1X7NIZ0</accession>
<feature type="binding site" evidence="1">
    <location>
        <position position="67"/>
    </location>
    <ligand>
        <name>Zn(2+)</name>
        <dbReference type="ChEBI" id="CHEBI:29105"/>
    </ligand>
</feature>
<feature type="binding site" evidence="1">
    <location>
        <position position="46"/>
    </location>
    <ligand>
        <name>Zn(2+)</name>
        <dbReference type="ChEBI" id="CHEBI:29105"/>
    </ligand>
</feature>
<feature type="binding site" evidence="2">
    <location>
        <position position="105"/>
    </location>
    <ligand>
        <name>S-adenosyl-L-methionine</name>
        <dbReference type="ChEBI" id="CHEBI:59789"/>
    </ligand>
</feature>
<name>A0A1X7NIZ0_9LACT</name>
<dbReference type="PIRSF" id="PIRSF018249">
    <property type="entry name" value="MyrA_prd"/>
    <property type="match status" value="1"/>
</dbReference>
<evidence type="ECO:0000256" key="2">
    <source>
        <dbReference type="PIRSR" id="PIRSR018249-2"/>
    </source>
</evidence>
<feature type="binding site" evidence="1">
    <location>
        <position position="63"/>
    </location>
    <ligand>
        <name>Zn(2+)</name>
        <dbReference type="ChEBI" id="CHEBI:29105"/>
    </ligand>
</feature>
<gene>
    <name evidence="5" type="ORF">SAMN04488700_2045</name>
</gene>
<evidence type="ECO:0000256" key="1">
    <source>
        <dbReference type="PIRSR" id="PIRSR018249-1"/>
    </source>
</evidence>
<dbReference type="CDD" id="cd02440">
    <property type="entry name" value="AdoMet_MTases"/>
    <property type="match status" value="1"/>
</dbReference>
<dbReference type="Pfam" id="PF21302">
    <property type="entry name" value="Zn_ribbon_RlmA"/>
    <property type="match status" value="1"/>
</dbReference>
<evidence type="ECO:0000313" key="5">
    <source>
        <dbReference type="EMBL" id="SMH37768.1"/>
    </source>
</evidence>
<dbReference type="InterPro" id="IPR025714">
    <property type="entry name" value="Methyltranfer_dom"/>
</dbReference>
<dbReference type="GO" id="GO:0046872">
    <property type="term" value="F:metal ion binding"/>
    <property type="evidence" value="ECO:0007669"/>
    <property type="project" value="UniProtKB-KW"/>
</dbReference>
<keyword evidence="1" id="KW-0862">Zinc</keyword>
<proteinExistence type="predicted"/>
<keyword evidence="5" id="KW-0489">Methyltransferase</keyword>
<keyword evidence="1" id="KW-0479">Metal-binding</keyword>
<protein>
    <submittedName>
        <fullName evidence="5">23S rRNA (Guanine745-N1)-methyltransferase</fullName>
    </submittedName>
</protein>
<feature type="binding site" evidence="1">
    <location>
        <position position="49"/>
    </location>
    <ligand>
        <name>Zn(2+)</name>
        <dbReference type="ChEBI" id="CHEBI:29105"/>
    </ligand>
</feature>